<organism evidence="5 6">
    <name type="scientific">Desulfuromonas versatilis</name>
    <dbReference type="NCBI Taxonomy" id="2802975"/>
    <lineage>
        <taxon>Bacteria</taxon>
        <taxon>Pseudomonadati</taxon>
        <taxon>Thermodesulfobacteriota</taxon>
        <taxon>Desulfuromonadia</taxon>
        <taxon>Desulfuromonadales</taxon>
        <taxon>Desulfuromonadaceae</taxon>
        <taxon>Desulfuromonas</taxon>
    </lineage>
</organism>
<evidence type="ECO:0000256" key="2">
    <source>
        <dbReference type="SAM" id="MobiDB-lite"/>
    </source>
</evidence>
<dbReference type="Pfam" id="PF01145">
    <property type="entry name" value="Band_7"/>
    <property type="match status" value="1"/>
</dbReference>
<evidence type="ECO:0000313" key="5">
    <source>
        <dbReference type="EMBL" id="BCR06339.1"/>
    </source>
</evidence>
<accession>A0ABN6E3F5</accession>
<dbReference type="InterPro" id="IPR036013">
    <property type="entry name" value="Band_7/SPFH_dom_sf"/>
</dbReference>
<keyword evidence="3" id="KW-0812">Transmembrane</keyword>
<dbReference type="SUPFAM" id="SSF117892">
    <property type="entry name" value="Band 7/SPFH domain"/>
    <property type="match status" value="1"/>
</dbReference>
<dbReference type="InterPro" id="IPR001107">
    <property type="entry name" value="Band_7"/>
</dbReference>
<evidence type="ECO:0000313" key="6">
    <source>
        <dbReference type="Proteomes" id="UP001319827"/>
    </source>
</evidence>
<name>A0ABN6E3F5_9BACT</name>
<keyword evidence="3" id="KW-1133">Transmembrane helix</keyword>
<keyword evidence="3" id="KW-0472">Membrane</keyword>
<comment type="subcellular location">
    <subcellularLocation>
        <location evidence="1">Membrane</location>
        <topology evidence="1">Single-pass membrane protein</topology>
    </subcellularLocation>
</comment>
<reference evidence="5 6" key="2">
    <citation type="journal article" date="2021" name="Int. J. Syst. Evol. Microbiol.">
        <title>Isolation and Polyphasic Characterization of Desulfuromonas versatilis sp. Nov., an Electrogenic Bacteria Capable of Versatile Metabolism Isolated from a Graphene Oxide-Reducing Enrichment Culture.</title>
        <authorList>
            <person name="Xie L."/>
            <person name="Yoshida N."/>
            <person name="Ishii S."/>
            <person name="Meng L."/>
        </authorList>
    </citation>
    <scope>NUCLEOTIDE SEQUENCE [LARGE SCALE GENOMIC DNA]</scope>
    <source>
        <strain evidence="5 6">NIT-T3</strain>
    </source>
</reference>
<evidence type="ECO:0000256" key="3">
    <source>
        <dbReference type="SAM" id="Phobius"/>
    </source>
</evidence>
<evidence type="ECO:0000256" key="1">
    <source>
        <dbReference type="ARBA" id="ARBA00004167"/>
    </source>
</evidence>
<evidence type="ECO:0000259" key="4">
    <source>
        <dbReference type="SMART" id="SM00244"/>
    </source>
</evidence>
<dbReference type="Proteomes" id="UP001319827">
    <property type="component" value="Chromosome"/>
</dbReference>
<protein>
    <recommendedName>
        <fullName evidence="4">Band 7 domain-containing protein</fullName>
    </recommendedName>
</protein>
<dbReference type="RefSeq" id="WP_225911549.1">
    <property type="nucleotide sequence ID" value="NZ_AP024355.1"/>
</dbReference>
<feature type="domain" description="Band 7" evidence="4">
    <location>
        <begin position="43"/>
        <end position="215"/>
    </location>
</feature>
<feature type="transmembrane region" description="Helical" evidence="3">
    <location>
        <begin position="21"/>
        <end position="41"/>
    </location>
</feature>
<dbReference type="Gene3D" id="3.30.479.30">
    <property type="entry name" value="Band 7 domain"/>
    <property type="match status" value="1"/>
</dbReference>
<sequence>MESEQRFRLLQRARVRTFFKRGFLLLLLGAMLYNAVALIYATKTIYKVRRNYAVILEDLSGERRVVQTVGWHTRLPFFTRLEQEVPLMNQDLHLGGKAEAQRIMSLGNVALWTSAMMTFRITDLERWGIENKQPMVLLQNDYDGIVKDVMQSHSVDDLVSEREKIKEQIYQALKKRAINEGGPNLEEKYGIEVVSFVLRDTRFGDKLAEASEEKKRRELIAEAENYAADLEASRTRKLYAAFSDSIREFRQSLDLKDGEDRFLFEFLNQQKWATAYEKNQQGQNTFVLNSTTGTPPVVLPAPPVLNDRKDVAPANGQAQENPQPGVRKALREADKTD</sequence>
<gene>
    <name evidence="5" type="ORF">DESUT3_34080</name>
</gene>
<dbReference type="EMBL" id="AP024355">
    <property type="protein sequence ID" value="BCR06339.1"/>
    <property type="molecule type" value="Genomic_DNA"/>
</dbReference>
<dbReference type="SMART" id="SM00244">
    <property type="entry name" value="PHB"/>
    <property type="match status" value="1"/>
</dbReference>
<proteinExistence type="predicted"/>
<keyword evidence="6" id="KW-1185">Reference proteome</keyword>
<feature type="region of interest" description="Disordered" evidence="2">
    <location>
        <begin position="286"/>
        <end position="337"/>
    </location>
</feature>
<reference evidence="5 6" key="1">
    <citation type="journal article" date="2016" name="C (Basel)">
        <title>Selective Growth of and Electricity Production by Marine Exoelectrogenic Bacteria in Self-Aggregated Hydrogel of Microbially Reduced Graphene Oxide.</title>
        <authorList>
            <person name="Yoshida N."/>
            <person name="Goto Y."/>
            <person name="Miyata Y."/>
        </authorList>
    </citation>
    <scope>NUCLEOTIDE SEQUENCE [LARGE SCALE GENOMIC DNA]</scope>
    <source>
        <strain evidence="5 6">NIT-T3</strain>
    </source>
</reference>